<keyword evidence="3" id="KW-1185">Reference proteome</keyword>
<reference evidence="2 3" key="1">
    <citation type="submission" date="2022-05" db="EMBL/GenBank/DDBJ databases">
        <authorList>
            <consortium name="Genoscope - CEA"/>
            <person name="William W."/>
        </authorList>
    </citation>
    <scope>NUCLEOTIDE SEQUENCE [LARGE SCALE GENOMIC DNA]</scope>
</reference>
<dbReference type="Proteomes" id="UP001159428">
    <property type="component" value="Unassembled WGS sequence"/>
</dbReference>
<evidence type="ECO:0000259" key="1">
    <source>
        <dbReference type="PROSITE" id="PS00028"/>
    </source>
</evidence>
<dbReference type="PROSITE" id="PS00028">
    <property type="entry name" value="ZINC_FINGER_C2H2_1"/>
    <property type="match status" value="1"/>
</dbReference>
<organism evidence="2 3">
    <name type="scientific">Pocillopora meandrina</name>
    <dbReference type="NCBI Taxonomy" id="46732"/>
    <lineage>
        <taxon>Eukaryota</taxon>
        <taxon>Metazoa</taxon>
        <taxon>Cnidaria</taxon>
        <taxon>Anthozoa</taxon>
        <taxon>Hexacorallia</taxon>
        <taxon>Scleractinia</taxon>
        <taxon>Astrocoeniina</taxon>
        <taxon>Pocilloporidae</taxon>
        <taxon>Pocillopora</taxon>
    </lineage>
</organism>
<sequence length="198" mass="22539">MELAVLDKGEYQLRPEFRHLVVTGDKWAKMTNDQRKEALSRVHHLGLQETSPNSVASVNKKLVEAGAWHSGLSPHSYYRVALPKSMKNCYGCGDNFSEKFRQPPHNTVVKHFDHRVVRKDESTGALVHNADFANTYYHPGPVHIMRKNPVFDGRVHIDLSTYHSLDEGQREMLKAFGLIFSMSTENTAGLYDLAMKMQ</sequence>
<dbReference type="AlphaFoldDB" id="A0AAU9VV10"/>
<protein>
    <recommendedName>
        <fullName evidence="1">C2H2-type domain-containing protein</fullName>
    </recommendedName>
</protein>
<gene>
    <name evidence="2" type="ORF">PMEA_00017364</name>
</gene>
<feature type="domain" description="C2H2-type" evidence="1">
    <location>
        <begin position="89"/>
        <end position="111"/>
    </location>
</feature>
<comment type="caution">
    <text evidence="2">The sequence shown here is derived from an EMBL/GenBank/DDBJ whole genome shotgun (WGS) entry which is preliminary data.</text>
</comment>
<name>A0AAU9VV10_9CNID</name>
<dbReference type="EMBL" id="CALNXJ010000003">
    <property type="protein sequence ID" value="CAH3035482.1"/>
    <property type="molecule type" value="Genomic_DNA"/>
</dbReference>
<dbReference type="InterPro" id="IPR013087">
    <property type="entry name" value="Znf_C2H2_type"/>
</dbReference>
<accession>A0AAU9VV10</accession>
<evidence type="ECO:0000313" key="3">
    <source>
        <dbReference type="Proteomes" id="UP001159428"/>
    </source>
</evidence>
<evidence type="ECO:0000313" key="2">
    <source>
        <dbReference type="EMBL" id="CAH3035482.1"/>
    </source>
</evidence>
<proteinExistence type="predicted"/>